<dbReference type="PROSITE" id="PS51833">
    <property type="entry name" value="HDOD"/>
    <property type="match status" value="1"/>
</dbReference>
<evidence type="ECO:0000313" key="3">
    <source>
        <dbReference type="Proteomes" id="UP000199533"/>
    </source>
</evidence>
<dbReference type="InterPro" id="IPR001633">
    <property type="entry name" value="EAL_dom"/>
</dbReference>
<name>A0A1I4EJK7_9PROT</name>
<dbReference type="EMBL" id="FOSP01000028">
    <property type="protein sequence ID" value="SFL04757.1"/>
    <property type="molecule type" value="Genomic_DNA"/>
</dbReference>
<proteinExistence type="predicted"/>
<gene>
    <name evidence="2" type="ORF">SAMN05216302_102827</name>
</gene>
<dbReference type="InterPro" id="IPR035919">
    <property type="entry name" value="EAL_sf"/>
</dbReference>
<keyword evidence="3" id="KW-1185">Reference proteome</keyword>
<dbReference type="Pfam" id="PF08668">
    <property type="entry name" value="HDOD"/>
    <property type="match status" value="1"/>
</dbReference>
<accession>A0A1I4EJK7</accession>
<dbReference type="InterPro" id="IPR014408">
    <property type="entry name" value="dGMP_Pdiesterase_EAL/HD-GYP"/>
</dbReference>
<dbReference type="PIRSF" id="PIRSF003180">
    <property type="entry name" value="DiGMPpdiest_YuxH"/>
    <property type="match status" value="1"/>
</dbReference>
<dbReference type="PANTHER" id="PTHR33525">
    <property type="match status" value="1"/>
</dbReference>
<dbReference type="OrthoDB" id="9804751at2"/>
<dbReference type="SUPFAM" id="SSF141868">
    <property type="entry name" value="EAL domain-like"/>
    <property type="match status" value="1"/>
</dbReference>
<reference evidence="3" key="1">
    <citation type="submission" date="2016-10" db="EMBL/GenBank/DDBJ databases">
        <authorList>
            <person name="Varghese N."/>
            <person name="Submissions S."/>
        </authorList>
    </citation>
    <scope>NUCLEOTIDE SEQUENCE [LARGE SCALE GENOMIC DNA]</scope>
    <source>
        <strain evidence="3">Nm69</strain>
    </source>
</reference>
<dbReference type="SUPFAM" id="SSF109604">
    <property type="entry name" value="HD-domain/PDEase-like"/>
    <property type="match status" value="1"/>
</dbReference>
<dbReference type="RefSeq" id="WP_090701689.1">
    <property type="nucleotide sequence ID" value="NZ_FOSP01000028.1"/>
</dbReference>
<dbReference type="InterPro" id="IPR052340">
    <property type="entry name" value="RNase_Y/CdgJ"/>
</dbReference>
<evidence type="ECO:0000313" key="2">
    <source>
        <dbReference type="EMBL" id="SFL04757.1"/>
    </source>
</evidence>
<dbReference type="AlphaFoldDB" id="A0A1I4EJK7"/>
<protein>
    <submittedName>
        <fullName evidence="2">EAL and modified HD-GYP domain-containing signal transduction protein</fullName>
    </submittedName>
</protein>
<feature type="domain" description="HDOD" evidence="1">
    <location>
        <begin position="201"/>
        <end position="393"/>
    </location>
</feature>
<dbReference type="STRING" id="52441.SAMN05216302_102827"/>
<dbReference type="Pfam" id="PF00563">
    <property type="entry name" value="EAL"/>
    <property type="match status" value="1"/>
</dbReference>
<dbReference type="Proteomes" id="UP000199533">
    <property type="component" value="Unassembled WGS sequence"/>
</dbReference>
<dbReference type="Gene3D" id="1.10.3210.10">
    <property type="entry name" value="Hypothetical protein af1432"/>
    <property type="match status" value="1"/>
</dbReference>
<dbReference type="InterPro" id="IPR013976">
    <property type="entry name" value="HDOD"/>
</dbReference>
<organism evidence="2 3">
    <name type="scientific">Nitrosomonas aestuarii</name>
    <dbReference type="NCBI Taxonomy" id="52441"/>
    <lineage>
        <taxon>Bacteria</taxon>
        <taxon>Pseudomonadati</taxon>
        <taxon>Pseudomonadota</taxon>
        <taxon>Betaproteobacteria</taxon>
        <taxon>Nitrosomonadales</taxon>
        <taxon>Nitrosomonadaceae</taxon>
        <taxon>Nitrosomonas</taxon>
    </lineage>
</organism>
<evidence type="ECO:0000259" key="1">
    <source>
        <dbReference type="PROSITE" id="PS51833"/>
    </source>
</evidence>
<dbReference type="PANTHER" id="PTHR33525:SF4">
    <property type="entry name" value="CYCLIC DI-GMP PHOSPHODIESTERASE CDGJ"/>
    <property type="match status" value="1"/>
</dbReference>
<dbReference type="Gene3D" id="3.20.20.450">
    <property type="entry name" value="EAL domain"/>
    <property type="match status" value="1"/>
</dbReference>
<sequence length="414" mass="46379">MEKIFLGKQPILDRNKNLVAFELLFRTNETAETADFDDDLSATANVIVNAYGNLGIQNVLGQQRGFINVNKEFIMSDVIGLLPNKHVVLEIDSSKQLDNELIAQCAELKKAGHQFALDGVVSLNEDLQRILPVINIIKIDVSNLAEKELVNLVNHFKRWPVLLLAEKVETHELANQCMELGFEMFQGYFYAKPEKISGKRADPAKLSLLKLLTLVMSDSDIEEIDKEFKRQPGLSYNLMRMVNSVACGLPQKVNSIKQSIMLLGRKQLQRWIQLLLYTTESSSNSDSMANALLKTAAARGKLMELIATVERPHDKNHQERAFMVGILSLLDTVLGIDMQQIINKLGIPEDMSQALLSREGRLGQELKLIEANETGEVTIIRSLLKELGFLDLGELTNLELEALGWVNRIGEATN</sequence>